<feature type="compositionally biased region" description="Basic and acidic residues" evidence="1">
    <location>
        <begin position="615"/>
        <end position="628"/>
    </location>
</feature>
<feature type="compositionally biased region" description="Acidic residues" evidence="1">
    <location>
        <begin position="576"/>
        <end position="590"/>
    </location>
</feature>
<evidence type="ECO:0000256" key="2">
    <source>
        <dbReference type="SAM" id="Phobius"/>
    </source>
</evidence>
<dbReference type="Proteomes" id="UP001642464">
    <property type="component" value="Unassembled WGS sequence"/>
</dbReference>
<keyword evidence="4" id="KW-1185">Reference proteome</keyword>
<feature type="compositionally biased region" description="Basic and acidic residues" evidence="1">
    <location>
        <begin position="57"/>
        <end position="72"/>
    </location>
</feature>
<dbReference type="EMBL" id="CAXAMM010041906">
    <property type="protein sequence ID" value="CAK9101753.1"/>
    <property type="molecule type" value="Genomic_DNA"/>
</dbReference>
<name>A0ABP0RQ73_9DINO</name>
<organism evidence="3 4">
    <name type="scientific">Durusdinium trenchii</name>
    <dbReference type="NCBI Taxonomy" id="1381693"/>
    <lineage>
        <taxon>Eukaryota</taxon>
        <taxon>Sar</taxon>
        <taxon>Alveolata</taxon>
        <taxon>Dinophyceae</taxon>
        <taxon>Suessiales</taxon>
        <taxon>Symbiodiniaceae</taxon>
        <taxon>Durusdinium</taxon>
    </lineage>
</organism>
<feature type="compositionally biased region" description="Basic and acidic residues" evidence="1">
    <location>
        <begin position="81"/>
        <end position="97"/>
    </location>
</feature>
<keyword evidence="2" id="KW-1133">Transmembrane helix</keyword>
<evidence type="ECO:0000313" key="3">
    <source>
        <dbReference type="EMBL" id="CAK9101753.1"/>
    </source>
</evidence>
<evidence type="ECO:0000256" key="1">
    <source>
        <dbReference type="SAM" id="MobiDB-lite"/>
    </source>
</evidence>
<dbReference type="GO" id="GO:0003964">
    <property type="term" value="F:RNA-directed DNA polymerase activity"/>
    <property type="evidence" value="ECO:0007669"/>
    <property type="project" value="UniProtKB-KW"/>
</dbReference>
<keyword evidence="2" id="KW-0812">Transmembrane</keyword>
<sequence length="628" mass="72869">MKVKLRDLPSPEVLPFKVMDAEAKEVMDYHEAHPDSDEEYTPSIGGRADDREAQDESASKKARTDDGPDRGSNELMDANDAEEKKKHGLEDKEEQPPKHYKHRQRNAALRWSEHFKELVEKMNFESYKGMPTVFKRSTRKMFLMIHVDDVLVASGIEDGTWFSKMVRKQLTMNAEGPFEYGSNNTFYYLKKKVVLARQGIFVQPNPSCIKKMVELLELHGKKTKTLPHHSNLEVYDKDNIKEHERLNAEDQRMFRSGIMQRAGQGKLKHIHIRNLWIQDLVREKIVRLLRVPTAINPADLNTKKLAQERRKKLMSLIPMGNQNGVEIETIETIPREVTQKTIQKILRVIFAGSTCFLQGCTDLTLQSGEMTVNDIITIRNLVILALTLVILYLTNALRATIQEQQQREEAVPEEPEEPSPEDTLMEKDMVTQKKEMEDLDAEYTMRHHMEQQILIEKKINYIMKENDHIPEEINHIPEKIDHITEKIDHILEEKFDEFNDDYQIPLISDEDVMETEEKIMTVDQKRERRELGNQDDNNALLRYLPPEADAVDNDVTMEYVDVDDINVIETGRLPDFDVDDDYEPEGETEAESGQQSRDPDQPRSGQRAGRPTHCLPDRAHSYWHGHSE</sequence>
<feature type="region of interest" description="Disordered" evidence="1">
    <location>
        <begin position="571"/>
        <end position="628"/>
    </location>
</feature>
<gene>
    <name evidence="3" type="ORF">SCF082_LOCUS47567</name>
</gene>
<feature type="transmembrane region" description="Helical" evidence="2">
    <location>
        <begin position="376"/>
        <end position="397"/>
    </location>
</feature>
<reference evidence="3 4" key="1">
    <citation type="submission" date="2024-02" db="EMBL/GenBank/DDBJ databases">
        <authorList>
            <person name="Chen Y."/>
            <person name="Shah S."/>
            <person name="Dougan E. K."/>
            <person name="Thang M."/>
            <person name="Chan C."/>
        </authorList>
    </citation>
    <scope>NUCLEOTIDE SEQUENCE [LARGE SCALE GENOMIC DNA]</scope>
</reference>
<proteinExistence type="predicted"/>
<keyword evidence="3" id="KW-0808">Transferase</keyword>
<feature type="region of interest" description="Disordered" evidence="1">
    <location>
        <begin position="27"/>
        <end position="106"/>
    </location>
</feature>
<keyword evidence="3" id="KW-0548">Nucleotidyltransferase</keyword>
<evidence type="ECO:0000313" key="4">
    <source>
        <dbReference type="Proteomes" id="UP001642464"/>
    </source>
</evidence>
<keyword evidence="3" id="KW-0695">RNA-directed DNA polymerase</keyword>
<keyword evidence="2" id="KW-0472">Membrane</keyword>
<accession>A0ABP0RQ73</accession>
<protein>
    <submittedName>
        <fullName evidence="3">Reverse transcriptase Ty1/copia-type domain-containing protein</fullName>
    </submittedName>
</protein>
<comment type="caution">
    <text evidence="3">The sequence shown here is derived from an EMBL/GenBank/DDBJ whole genome shotgun (WGS) entry which is preliminary data.</text>
</comment>